<dbReference type="AlphaFoldDB" id="A0A3M6UP91"/>
<accession>A0A3M6UP91</accession>
<keyword evidence="2" id="KW-1185">Reference proteome</keyword>
<evidence type="ECO:0000313" key="1">
    <source>
        <dbReference type="EMBL" id="RMX55517.1"/>
    </source>
</evidence>
<proteinExistence type="predicted"/>
<name>A0A3M6UP91_POCDA</name>
<gene>
    <name evidence="1" type="ORF">pdam_00022900</name>
</gene>
<dbReference type="EMBL" id="RCHS01001039">
    <property type="protein sequence ID" value="RMX55517.1"/>
    <property type="molecule type" value="Genomic_DNA"/>
</dbReference>
<organism evidence="1 2">
    <name type="scientific">Pocillopora damicornis</name>
    <name type="common">Cauliflower coral</name>
    <name type="synonym">Millepora damicornis</name>
    <dbReference type="NCBI Taxonomy" id="46731"/>
    <lineage>
        <taxon>Eukaryota</taxon>
        <taxon>Metazoa</taxon>
        <taxon>Cnidaria</taxon>
        <taxon>Anthozoa</taxon>
        <taxon>Hexacorallia</taxon>
        <taxon>Scleractinia</taxon>
        <taxon>Astrocoeniina</taxon>
        <taxon>Pocilloporidae</taxon>
        <taxon>Pocillopora</taxon>
    </lineage>
</organism>
<comment type="caution">
    <text evidence="1">The sequence shown here is derived from an EMBL/GenBank/DDBJ whole genome shotgun (WGS) entry which is preliminary data.</text>
</comment>
<reference evidence="1 2" key="1">
    <citation type="journal article" date="2018" name="Sci. Rep.">
        <title>Comparative analysis of the Pocillopora damicornis genome highlights role of immune system in coral evolution.</title>
        <authorList>
            <person name="Cunning R."/>
            <person name="Bay R.A."/>
            <person name="Gillette P."/>
            <person name="Baker A.C."/>
            <person name="Traylor-Knowles N."/>
        </authorList>
    </citation>
    <scope>NUCLEOTIDE SEQUENCE [LARGE SCALE GENOMIC DNA]</scope>
    <source>
        <strain evidence="1">RSMAS</strain>
        <tissue evidence="1">Whole animal</tissue>
    </source>
</reference>
<dbReference type="Proteomes" id="UP000275408">
    <property type="component" value="Unassembled WGS sequence"/>
</dbReference>
<sequence>MARGRNALRNRWRARKRKRRRQKGGILPLAAFIPALIVRVYLYTDKTLGLKLRDLILIVRSSSEKGTDMARIPSIFTSHEEERAYRQNFWITAGSVVNILSPERRLYCGVDFMGPDHHVNVAQEVHNRFDLSKSTESGGGIRRVNNFFSELEDAIAVLDSNTLTVEEDFQCAKINTLKREGLEVL</sequence>
<evidence type="ECO:0000313" key="2">
    <source>
        <dbReference type="Proteomes" id="UP000275408"/>
    </source>
</evidence>
<protein>
    <submittedName>
        <fullName evidence="1">Uncharacterized protein</fullName>
    </submittedName>
</protein>